<comment type="caution">
    <text evidence="2">The sequence shown here is derived from an EMBL/GenBank/DDBJ whole genome shotgun (WGS) entry which is preliminary data.</text>
</comment>
<accession>A0A149QPL4</accession>
<reference evidence="2 3" key="1">
    <citation type="submission" date="2015-06" db="EMBL/GenBank/DDBJ databases">
        <title>Improved classification and identification of acetic acid bacteria using matrix-assisted laser desorption/ionization time-of-flight mass spectrometry; Gluconobacter nephelii and Gluconobacter uchimurae are later heterotypic synonyms of Gluconobacter japonicus and Gluconobacter oxydans, respectively.</title>
        <authorList>
            <person name="Li L."/>
            <person name="Cleenwerck I."/>
            <person name="De Vuyst L."/>
            <person name="Vandamme P."/>
        </authorList>
    </citation>
    <scope>NUCLEOTIDE SEQUENCE [LARGE SCALE GENOMIC DNA]</scope>
    <source>
        <strain evidence="2 3">LMG 1625</strain>
    </source>
</reference>
<dbReference type="EMBL" id="LHZA01000109">
    <property type="protein sequence ID" value="KXU99133.1"/>
    <property type="molecule type" value="Genomic_DNA"/>
</dbReference>
<dbReference type="PANTHER" id="PTHR46623:SF6">
    <property type="entry name" value="ALPHA_BETA-HYDROLASES SUPERFAMILY PROTEIN"/>
    <property type="match status" value="1"/>
</dbReference>
<dbReference type="InterPro" id="IPR051049">
    <property type="entry name" value="Dienelactone_hydrolase-like"/>
</dbReference>
<dbReference type="PATRIC" id="fig|178900.5.peg.13"/>
<gene>
    <name evidence="2" type="ORF">AD928_02705</name>
</gene>
<protein>
    <submittedName>
        <fullName evidence="2">Carboxymethylenebutenolidase</fullName>
    </submittedName>
</protein>
<dbReference type="AlphaFoldDB" id="A0A149QPL4"/>
<name>A0A149QPL4_9PROT</name>
<dbReference type="InterPro" id="IPR002925">
    <property type="entry name" value="Dienelactn_hydro"/>
</dbReference>
<evidence type="ECO:0000313" key="2">
    <source>
        <dbReference type="EMBL" id="KXU99133.1"/>
    </source>
</evidence>
<sequence length="241" mass="25700">MGQIITLKAADGHEFSAYEAGHTDMPYALVVVQEIFGVNGHIRHVCDTFAEHGFHVIAPALFDRAEPGVELGYEKADIQTGLALRSRIPLAETLLDLEAASAALNAAKVGIIGYCWGGLLAWEAASQTNSFAVAVGWYGAGIAARISETPRCPVQLHFGEADTTIPHTDVSTIRSAHPEIEIYMYDGAGHGFGCSQRASFDLDAYELAQKRSVAFLEAHLRSHAGHGAPAEGILIDKTASS</sequence>
<feature type="domain" description="Dienelactone hydrolase" evidence="1">
    <location>
        <begin position="17"/>
        <end position="219"/>
    </location>
</feature>
<evidence type="ECO:0000313" key="3">
    <source>
        <dbReference type="Proteomes" id="UP000075473"/>
    </source>
</evidence>
<dbReference type="PANTHER" id="PTHR46623">
    <property type="entry name" value="CARBOXYMETHYLENEBUTENOLIDASE-RELATED"/>
    <property type="match status" value="1"/>
</dbReference>
<dbReference type="RefSeq" id="WP_062248065.1">
    <property type="nucleotide sequence ID" value="NZ_LHZA01000109.1"/>
</dbReference>
<proteinExistence type="predicted"/>
<dbReference type="GO" id="GO:0016787">
    <property type="term" value="F:hydrolase activity"/>
    <property type="evidence" value="ECO:0007669"/>
    <property type="project" value="InterPro"/>
</dbReference>
<dbReference type="Gene3D" id="3.40.50.1820">
    <property type="entry name" value="alpha/beta hydrolase"/>
    <property type="match status" value="1"/>
</dbReference>
<dbReference type="SUPFAM" id="SSF53474">
    <property type="entry name" value="alpha/beta-Hydrolases"/>
    <property type="match status" value="1"/>
</dbReference>
<evidence type="ECO:0000259" key="1">
    <source>
        <dbReference type="Pfam" id="PF01738"/>
    </source>
</evidence>
<dbReference type="Proteomes" id="UP000075473">
    <property type="component" value="Unassembled WGS sequence"/>
</dbReference>
<dbReference type="InterPro" id="IPR029058">
    <property type="entry name" value="AB_hydrolase_fold"/>
</dbReference>
<dbReference type="Pfam" id="PF01738">
    <property type="entry name" value="DLH"/>
    <property type="match status" value="1"/>
</dbReference>
<organism evidence="2 3">
    <name type="scientific">Acetobacter cerevisiae</name>
    <dbReference type="NCBI Taxonomy" id="178900"/>
    <lineage>
        <taxon>Bacteria</taxon>
        <taxon>Pseudomonadati</taxon>
        <taxon>Pseudomonadota</taxon>
        <taxon>Alphaproteobacteria</taxon>
        <taxon>Acetobacterales</taxon>
        <taxon>Acetobacteraceae</taxon>
        <taxon>Acetobacter</taxon>
    </lineage>
</organism>